<reference evidence="8" key="1">
    <citation type="submission" date="2025-08" db="UniProtKB">
        <authorList>
            <consortium name="RefSeq"/>
        </authorList>
    </citation>
    <scope>IDENTIFICATION</scope>
</reference>
<evidence type="ECO:0000256" key="1">
    <source>
        <dbReference type="ARBA" id="ARBA00008773"/>
    </source>
</evidence>
<dbReference type="InterPro" id="IPR017853">
    <property type="entry name" value="GH"/>
</dbReference>
<sequence length="344" mass="37675">MAIFSAFSIFATCLALGFLVTMPIGGESIGVCYGRLGNDLPQPSDVVALYKSKNIGAMRIYDPYDTALQALKGSNIELILDVPSNDDNNELQRLASDSSAANDWVKNNIVSYWPDVKFKYIAVGNEVIPEKENLMQYVQPAMQNIYNALSSYGLQDQIKVSTSVSFRVVDSTSPPSHGVIASAAQPSMVPIIQFLSKIGAPLLVNVYPYFSYTENPDKISIDFALFTSPNFVVNDGSLNYQNLFDAMVDSLYYALEKSGGSNVGIVISESGWPSAGGDAASIENAQTYNQNLIKHVGQGTPKRPGAIETYIFAMFNENNKGPEEREKHFGLFYPDQSPVYPINF</sequence>
<organism evidence="7 8">
    <name type="scientific">Dioscorea cayennensis subsp. rotundata</name>
    <name type="common">White Guinea yam</name>
    <name type="synonym">Dioscorea rotundata</name>
    <dbReference type="NCBI Taxonomy" id="55577"/>
    <lineage>
        <taxon>Eukaryota</taxon>
        <taxon>Viridiplantae</taxon>
        <taxon>Streptophyta</taxon>
        <taxon>Embryophyta</taxon>
        <taxon>Tracheophyta</taxon>
        <taxon>Spermatophyta</taxon>
        <taxon>Magnoliopsida</taxon>
        <taxon>Liliopsida</taxon>
        <taxon>Dioscoreales</taxon>
        <taxon>Dioscoreaceae</taxon>
        <taxon>Dioscorea</taxon>
    </lineage>
</organism>
<feature type="signal peptide" evidence="6">
    <location>
        <begin position="1"/>
        <end position="15"/>
    </location>
</feature>
<keyword evidence="2 5" id="KW-0378">Hydrolase</keyword>
<dbReference type="SUPFAM" id="SSF51445">
    <property type="entry name" value="(Trans)glycosidases"/>
    <property type="match status" value="1"/>
</dbReference>
<dbReference type="InterPro" id="IPR000490">
    <property type="entry name" value="Glyco_hydro_17"/>
</dbReference>
<gene>
    <name evidence="8" type="primary">LOC120264633</name>
</gene>
<evidence type="ECO:0000256" key="4">
    <source>
        <dbReference type="RuleBase" id="RU004335"/>
    </source>
</evidence>
<dbReference type="Gene3D" id="3.20.20.80">
    <property type="entry name" value="Glycosidases"/>
    <property type="match status" value="1"/>
</dbReference>
<dbReference type="FunFam" id="3.20.20.80:FF:000010">
    <property type="entry name" value="glucan endo-1,3-beta-glucosidase, basic"/>
    <property type="match status" value="1"/>
</dbReference>
<dbReference type="Pfam" id="PF00332">
    <property type="entry name" value="Glyco_hydro_17"/>
    <property type="match status" value="1"/>
</dbReference>
<comment type="similarity">
    <text evidence="1 4">Belongs to the glycosyl hydrolase 17 family.</text>
</comment>
<evidence type="ECO:0000313" key="8">
    <source>
        <dbReference type="RefSeq" id="XP_039128395.1"/>
    </source>
</evidence>
<accession>A0AB40BLV3</accession>
<evidence type="ECO:0000313" key="7">
    <source>
        <dbReference type="Proteomes" id="UP001515500"/>
    </source>
</evidence>
<dbReference type="AlphaFoldDB" id="A0AB40BLV3"/>
<dbReference type="PROSITE" id="PS00587">
    <property type="entry name" value="GLYCOSYL_HYDROL_F17"/>
    <property type="match status" value="1"/>
</dbReference>
<dbReference type="GeneID" id="120264633"/>
<name>A0AB40BLV3_DIOCR</name>
<protein>
    <submittedName>
        <fullName evidence="8">Glucan endo-1,3-beta-glucosidase-like</fullName>
    </submittedName>
</protein>
<feature type="chain" id="PRO_5044236675" evidence="6">
    <location>
        <begin position="16"/>
        <end position="344"/>
    </location>
</feature>
<dbReference type="InterPro" id="IPR044965">
    <property type="entry name" value="Glyco_hydro_17_plant"/>
</dbReference>
<evidence type="ECO:0000256" key="3">
    <source>
        <dbReference type="ARBA" id="ARBA00023295"/>
    </source>
</evidence>
<keyword evidence="7" id="KW-1185">Reference proteome</keyword>
<proteinExistence type="inferred from homology"/>
<keyword evidence="6" id="KW-0732">Signal</keyword>
<dbReference type="GO" id="GO:0005975">
    <property type="term" value="P:carbohydrate metabolic process"/>
    <property type="evidence" value="ECO:0007669"/>
    <property type="project" value="InterPro"/>
</dbReference>
<dbReference type="Proteomes" id="UP001515500">
    <property type="component" value="Chromosome 7"/>
</dbReference>
<dbReference type="GO" id="GO:0042973">
    <property type="term" value="F:glucan endo-1,3-beta-D-glucosidase activity"/>
    <property type="evidence" value="ECO:0007669"/>
    <property type="project" value="UniProtKB-ARBA"/>
</dbReference>
<evidence type="ECO:0000256" key="2">
    <source>
        <dbReference type="ARBA" id="ARBA00022801"/>
    </source>
</evidence>
<keyword evidence="3 5" id="KW-0326">Glycosidase</keyword>
<dbReference type="PANTHER" id="PTHR32227">
    <property type="entry name" value="GLUCAN ENDO-1,3-BETA-GLUCOSIDASE BG1-RELATED-RELATED"/>
    <property type="match status" value="1"/>
</dbReference>
<evidence type="ECO:0000256" key="6">
    <source>
        <dbReference type="SAM" id="SignalP"/>
    </source>
</evidence>
<evidence type="ECO:0000256" key="5">
    <source>
        <dbReference type="RuleBase" id="RU004336"/>
    </source>
</evidence>
<dbReference type="RefSeq" id="XP_039128395.1">
    <property type="nucleotide sequence ID" value="XM_039272461.1"/>
</dbReference>